<dbReference type="RefSeq" id="XP_031934074.1">
    <property type="nucleotide sequence ID" value="XM_032088624.1"/>
</dbReference>
<dbReference type="AlphaFoldDB" id="A0A5N7CRK9"/>
<dbReference type="EMBL" id="ML737045">
    <property type="protein sequence ID" value="KAE8396755.1"/>
    <property type="molecule type" value="Genomic_DNA"/>
</dbReference>
<proteinExistence type="predicted"/>
<dbReference type="OrthoDB" id="2906425at2759"/>
<gene>
    <name evidence="1" type="ORF">BDV37DRAFT_290029</name>
</gene>
<evidence type="ECO:0000313" key="2">
    <source>
        <dbReference type="Proteomes" id="UP000325579"/>
    </source>
</evidence>
<dbReference type="GeneID" id="43673315"/>
<sequence>MHTYTLKNFQTAFNLDLEVNLSVKLPIQYSDRLNHMGLDIQQHLMKRVLEYPFAHPTHRGDLSLIAEDSKQP</sequence>
<reference evidence="1 2" key="1">
    <citation type="submission" date="2019-04" db="EMBL/GenBank/DDBJ databases">
        <authorList>
            <consortium name="DOE Joint Genome Institute"/>
            <person name="Mondo S."/>
            <person name="Kjaerbolling I."/>
            <person name="Vesth T."/>
            <person name="Frisvad J.C."/>
            <person name="Nybo J.L."/>
            <person name="Theobald S."/>
            <person name="Kildgaard S."/>
            <person name="Isbrandt T."/>
            <person name="Kuo A."/>
            <person name="Sato A."/>
            <person name="Lyhne E.K."/>
            <person name="Kogle M.E."/>
            <person name="Wiebenga A."/>
            <person name="Kun R.S."/>
            <person name="Lubbers R.J."/>
            <person name="Makela M.R."/>
            <person name="Barry K."/>
            <person name="Chovatia M."/>
            <person name="Clum A."/>
            <person name="Daum C."/>
            <person name="Haridas S."/>
            <person name="He G."/>
            <person name="LaButti K."/>
            <person name="Lipzen A."/>
            <person name="Riley R."/>
            <person name="Salamov A."/>
            <person name="Simmons B.A."/>
            <person name="Magnuson J.K."/>
            <person name="Henrissat B."/>
            <person name="Mortensen U.H."/>
            <person name="Larsen T.O."/>
            <person name="Devries R.P."/>
            <person name="Grigoriev I.V."/>
            <person name="Machida M."/>
            <person name="Baker S.E."/>
            <person name="Andersen M.R."/>
            <person name="Cantor M.N."/>
            <person name="Hua S.X."/>
        </authorList>
    </citation>
    <scope>NUCLEOTIDE SEQUENCE [LARGE SCALE GENOMIC DNA]</scope>
    <source>
        <strain evidence="1 2">CBS 119388</strain>
    </source>
</reference>
<keyword evidence="2" id="KW-1185">Reference proteome</keyword>
<organism evidence="1 2">
    <name type="scientific">Aspergillus pseudonomiae</name>
    <dbReference type="NCBI Taxonomy" id="1506151"/>
    <lineage>
        <taxon>Eukaryota</taxon>
        <taxon>Fungi</taxon>
        <taxon>Dikarya</taxon>
        <taxon>Ascomycota</taxon>
        <taxon>Pezizomycotina</taxon>
        <taxon>Eurotiomycetes</taxon>
        <taxon>Eurotiomycetidae</taxon>
        <taxon>Eurotiales</taxon>
        <taxon>Aspergillaceae</taxon>
        <taxon>Aspergillus</taxon>
        <taxon>Aspergillus subgen. Circumdati</taxon>
    </lineage>
</organism>
<accession>A0A5N7CRK9</accession>
<protein>
    <submittedName>
        <fullName evidence="1">Uncharacterized protein</fullName>
    </submittedName>
</protein>
<dbReference type="Proteomes" id="UP000325579">
    <property type="component" value="Unassembled WGS sequence"/>
</dbReference>
<name>A0A5N7CRK9_9EURO</name>
<evidence type="ECO:0000313" key="1">
    <source>
        <dbReference type="EMBL" id="KAE8396755.1"/>
    </source>
</evidence>